<protein>
    <recommendedName>
        <fullName evidence="3">Ornithine cyclodeaminase</fullName>
    </recommendedName>
</protein>
<dbReference type="Pfam" id="PF02423">
    <property type="entry name" value="OCD_Mu_crystall"/>
    <property type="match status" value="1"/>
</dbReference>
<dbReference type="AlphaFoldDB" id="A0AAN6F1S3"/>
<dbReference type="Gene3D" id="3.30.1780.10">
    <property type="entry name" value="ornithine cyclodeaminase, domain 1"/>
    <property type="match status" value="1"/>
</dbReference>
<gene>
    <name evidence="1" type="ORF">HRR80_001896</name>
</gene>
<dbReference type="EMBL" id="JAJGCB010000002">
    <property type="protein sequence ID" value="KAJ8995208.1"/>
    <property type="molecule type" value="Genomic_DNA"/>
</dbReference>
<comment type="caution">
    <text evidence="1">The sequence shown here is derived from an EMBL/GenBank/DDBJ whole genome shotgun (WGS) entry which is preliminary data.</text>
</comment>
<evidence type="ECO:0000313" key="1">
    <source>
        <dbReference type="EMBL" id="KAJ8995208.1"/>
    </source>
</evidence>
<dbReference type="PANTHER" id="PTHR13812:SF23">
    <property type="entry name" value="PRNX PROTEIN"/>
    <property type="match status" value="1"/>
</dbReference>
<name>A0AAN6F1S3_EXODE</name>
<sequence>MLILKEKEVFSLLSNLSPEEARRLLHRLHDVLREFSRSHHLAPEERNIHQPERAAIVTKLGNTSLFMPCSLTTSTAVKVVTLDSGGSLKGAINVFTPEGDLVGVLNAMEVTAFRTSLAVMIPYVRFVHKKTNIVVFGAGRQAEWHVNLALLLSKVDRVTVVNRSSPRRMEQLFAKLSEAYPGTSFNLLLKTDVDYDAHLRRVLTDADVIFCCTPATTPHFPYTYLDARPRFISLIGSYKPSMQEVDSRTLLSGGRIYVDTKEGCLTESGELINANVTKDQLVEVGELENDEPLQTEGNLVFKCVGLGLMDITIARELLTMAEKEKMGFSVDDF</sequence>
<dbReference type="PANTHER" id="PTHR13812">
    <property type="entry name" value="KETIMINE REDUCTASE MU-CRYSTALLIN"/>
    <property type="match status" value="1"/>
</dbReference>
<dbReference type="InterPro" id="IPR003462">
    <property type="entry name" value="ODC_Mu_crystall"/>
</dbReference>
<dbReference type="GO" id="GO:0005737">
    <property type="term" value="C:cytoplasm"/>
    <property type="evidence" value="ECO:0007669"/>
    <property type="project" value="TreeGrafter"/>
</dbReference>
<dbReference type="InterPro" id="IPR036291">
    <property type="entry name" value="NAD(P)-bd_dom_sf"/>
</dbReference>
<dbReference type="InterPro" id="IPR023401">
    <property type="entry name" value="ODC_N"/>
</dbReference>
<proteinExistence type="predicted"/>
<dbReference type="Proteomes" id="UP001161757">
    <property type="component" value="Unassembled WGS sequence"/>
</dbReference>
<dbReference type="Gene3D" id="3.40.50.720">
    <property type="entry name" value="NAD(P)-binding Rossmann-like Domain"/>
    <property type="match status" value="1"/>
</dbReference>
<evidence type="ECO:0008006" key="3">
    <source>
        <dbReference type="Google" id="ProtNLM"/>
    </source>
</evidence>
<dbReference type="SUPFAM" id="SSF51735">
    <property type="entry name" value="NAD(P)-binding Rossmann-fold domains"/>
    <property type="match status" value="1"/>
</dbReference>
<reference evidence="1" key="1">
    <citation type="submission" date="2023-01" db="EMBL/GenBank/DDBJ databases">
        <title>Exophiala dermititidis isolated from Cystic Fibrosis Patient.</title>
        <authorList>
            <person name="Kurbessoian T."/>
            <person name="Crocker A."/>
            <person name="Murante D."/>
            <person name="Hogan D.A."/>
            <person name="Stajich J.E."/>
        </authorList>
    </citation>
    <scope>NUCLEOTIDE SEQUENCE</scope>
    <source>
        <strain evidence="1">Ex8</strain>
    </source>
</reference>
<evidence type="ECO:0000313" key="2">
    <source>
        <dbReference type="Proteomes" id="UP001161757"/>
    </source>
</evidence>
<organism evidence="1 2">
    <name type="scientific">Exophiala dermatitidis</name>
    <name type="common">Black yeast-like fungus</name>
    <name type="synonym">Wangiella dermatitidis</name>
    <dbReference type="NCBI Taxonomy" id="5970"/>
    <lineage>
        <taxon>Eukaryota</taxon>
        <taxon>Fungi</taxon>
        <taxon>Dikarya</taxon>
        <taxon>Ascomycota</taxon>
        <taxon>Pezizomycotina</taxon>
        <taxon>Eurotiomycetes</taxon>
        <taxon>Chaetothyriomycetidae</taxon>
        <taxon>Chaetothyriales</taxon>
        <taxon>Herpotrichiellaceae</taxon>
        <taxon>Exophiala</taxon>
    </lineage>
</organism>
<accession>A0AAN6F1S3</accession>